<comment type="caution">
    <text evidence="1">The sequence shown here is derived from an EMBL/GenBank/DDBJ whole genome shotgun (WGS) entry which is preliminary data.</text>
</comment>
<organism evidence="1 2">
    <name type="scientific">Daphnia magna</name>
    <dbReference type="NCBI Taxonomy" id="35525"/>
    <lineage>
        <taxon>Eukaryota</taxon>
        <taxon>Metazoa</taxon>
        <taxon>Ecdysozoa</taxon>
        <taxon>Arthropoda</taxon>
        <taxon>Crustacea</taxon>
        <taxon>Branchiopoda</taxon>
        <taxon>Diplostraca</taxon>
        <taxon>Cladocera</taxon>
        <taxon>Anomopoda</taxon>
        <taxon>Daphniidae</taxon>
        <taxon>Daphnia</taxon>
    </lineage>
</organism>
<gene>
    <name evidence="1" type="ORF">OUZ56_027784</name>
</gene>
<name>A0ABR0B251_9CRUS</name>
<accession>A0ABR0B251</accession>
<evidence type="ECO:0008006" key="3">
    <source>
        <dbReference type="Google" id="ProtNLM"/>
    </source>
</evidence>
<keyword evidence="2" id="KW-1185">Reference proteome</keyword>
<evidence type="ECO:0000313" key="2">
    <source>
        <dbReference type="Proteomes" id="UP001234178"/>
    </source>
</evidence>
<dbReference type="Proteomes" id="UP001234178">
    <property type="component" value="Unassembled WGS sequence"/>
</dbReference>
<reference evidence="1 2" key="1">
    <citation type="journal article" date="2023" name="Nucleic Acids Res.">
        <title>The hologenome of Daphnia magna reveals possible DNA methylation and microbiome-mediated evolution of the host genome.</title>
        <authorList>
            <person name="Chaturvedi A."/>
            <person name="Li X."/>
            <person name="Dhandapani V."/>
            <person name="Marshall H."/>
            <person name="Kissane S."/>
            <person name="Cuenca-Cambronero M."/>
            <person name="Asole G."/>
            <person name="Calvet F."/>
            <person name="Ruiz-Romero M."/>
            <person name="Marangio P."/>
            <person name="Guigo R."/>
            <person name="Rago D."/>
            <person name="Mirbahai L."/>
            <person name="Eastwood N."/>
            <person name="Colbourne J.K."/>
            <person name="Zhou J."/>
            <person name="Mallon E."/>
            <person name="Orsini L."/>
        </authorList>
    </citation>
    <scope>NUCLEOTIDE SEQUENCE [LARGE SCALE GENOMIC DNA]</scope>
    <source>
        <strain evidence="1">LRV0_1</strain>
    </source>
</reference>
<evidence type="ECO:0000313" key="1">
    <source>
        <dbReference type="EMBL" id="KAK4035699.1"/>
    </source>
</evidence>
<protein>
    <recommendedName>
        <fullName evidence="3">Secreted protein</fullName>
    </recommendedName>
</protein>
<proteinExistence type="predicted"/>
<sequence length="68" mass="7345">MGGNGLRFMVVAGSVTAAVFAAGRISSLLFSRLFSIFFCSVFLEKMNVGAPCNSSPAPHFQVERERET</sequence>
<dbReference type="EMBL" id="JAOYFB010000040">
    <property type="protein sequence ID" value="KAK4035699.1"/>
    <property type="molecule type" value="Genomic_DNA"/>
</dbReference>